<keyword evidence="2" id="KW-1185">Reference proteome</keyword>
<gene>
    <name evidence="1" type="ordered locus">Runsl_5301</name>
</gene>
<protein>
    <submittedName>
        <fullName evidence="1">Uncharacterized protein</fullName>
    </submittedName>
</protein>
<reference evidence="2" key="1">
    <citation type="submission" date="2011-06" db="EMBL/GenBank/DDBJ databases">
        <title>The complete genome of chromosome of Runella slithyformis DSM 19594.</title>
        <authorList>
            <consortium name="US DOE Joint Genome Institute (JGI-PGF)"/>
            <person name="Lucas S."/>
            <person name="Han J."/>
            <person name="Lapidus A."/>
            <person name="Bruce D."/>
            <person name="Goodwin L."/>
            <person name="Pitluck S."/>
            <person name="Peters L."/>
            <person name="Kyrpides N."/>
            <person name="Mavromatis K."/>
            <person name="Ivanova N."/>
            <person name="Ovchinnikova G."/>
            <person name="Zhang X."/>
            <person name="Misra M."/>
            <person name="Detter J.C."/>
            <person name="Tapia R."/>
            <person name="Han C."/>
            <person name="Land M."/>
            <person name="Hauser L."/>
            <person name="Markowitz V."/>
            <person name="Cheng J.-F."/>
            <person name="Hugenholtz P."/>
            <person name="Woyke T."/>
            <person name="Wu D."/>
            <person name="Tindall B."/>
            <person name="Faehrich R."/>
            <person name="Brambilla E."/>
            <person name="Klenk H.-P."/>
            <person name="Eisen J.A."/>
        </authorList>
    </citation>
    <scope>NUCLEOTIDE SEQUENCE [LARGE SCALE GENOMIC DNA]</scope>
    <source>
        <strain evidence="2">ATCC 29530 / DSM 19594 / LMG 11500 / NCIMB 11436 / LSU 4</strain>
    </source>
</reference>
<accession>A0A7U4E8Q6</accession>
<evidence type="ECO:0000313" key="1">
    <source>
        <dbReference type="EMBL" id="AEI51598.1"/>
    </source>
</evidence>
<dbReference type="AlphaFoldDB" id="A0A7U4E8Q6"/>
<name>A0A7U4E8Q6_RUNSL</name>
<dbReference type="KEGG" id="rsi:Runsl_5301"/>
<proteinExistence type="predicted"/>
<dbReference type="Proteomes" id="UP000000493">
    <property type="component" value="Chromosome"/>
</dbReference>
<dbReference type="EMBL" id="CP002859">
    <property type="protein sequence ID" value="AEI51598.1"/>
    <property type="molecule type" value="Genomic_DNA"/>
</dbReference>
<evidence type="ECO:0000313" key="2">
    <source>
        <dbReference type="Proteomes" id="UP000000493"/>
    </source>
</evidence>
<dbReference type="RefSeq" id="WP_013930868.1">
    <property type="nucleotide sequence ID" value="NC_015703.1"/>
</dbReference>
<sequence>MTRCYQYGVLLKVEVSELFIEWHGKGQRGQLPLYSIKSIACAPGVILLYGNNVSVVISIPQDCASDEMAHELCDCISRIRSGISEDLMVN</sequence>
<organism evidence="1 2">
    <name type="scientific">Runella slithyformis (strain ATCC 29530 / DSM 19594 / LMG 11500 / NCIMB 11436 / LSU 4)</name>
    <dbReference type="NCBI Taxonomy" id="761193"/>
    <lineage>
        <taxon>Bacteria</taxon>
        <taxon>Pseudomonadati</taxon>
        <taxon>Bacteroidota</taxon>
        <taxon>Cytophagia</taxon>
        <taxon>Cytophagales</taxon>
        <taxon>Spirosomataceae</taxon>
        <taxon>Runella</taxon>
    </lineage>
</organism>
<reference evidence="1 2" key="2">
    <citation type="journal article" date="2012" name="Stand. Genomic Sci.">
        <title>Complete genome sequence of the aquatic bacterium Runella slithyformis type strain (LSU 4(T)).</title>
        <authorList>
            <person name="Copeland A."/>
            <person name="Zhang X."/>
            <person name="Misra M."/>
            <person name="Lapidus A."/>
            <person name="Nolan M."/>
            <person name="Lucas S."/>
            <person name="Deshpande S."/>
            <person name="Cheng J.F."/>
            <person name="Tapia R."/>
            <person name="Goodwin L.A."/>
            <person name="Pitluck S."/>
            <person name="Liolios K."/>
            <person name="Pagani I."/>
            <person name="Ivanova N."/>
            <person name="Mikhailova N."/>
            <person name="Pati A."/>
            <person name="Chen A."/>
            <person name="Palaniappan K."/>
            <person name="Land M."/>
            <person name="Hauser L."/>
            <person name="Pan C."/>
            <person name="Jeffries C.D."/>
            <person name="Detter J.C."/>
            <person name="Brambilla E.M."/>
            <person name="Rohde M."/>
            <person name="Djao O.D."/>
            <person name="Goker M."/>
            <person name="Sikorski J."/>
            <person name="Tindall B.J."/>
            <person name="Woyke T."/>
            <person name="Bristow J."/>
            <person name="Eisen J.A."/>
            <person name="Markowitz V."/>
            <person name="Hugenholtz P."/>
            <person name="Kyrpides N.C."/>
            <person name="Klenk H.P."/>
            <person name="Mavromatis K."/>
        </authorList>
    </citation>
    <scope>NUCLEOTIDE SEQUENCE [LARGE SCALE GENOMIC DNA]</scope>
    <source>
        <strain evidence="2">ATCC 29530 / DSM 19594 / LMG 11500 / NCIMB 11436 / LSU 4</strain>
    </source>
</reference>